<dbReference type="SUPFAM" id="SSF54631">
    <property type="entry name" value="CBS-domain pair"/>
    <property type="match status" value="1"/>
</dbReference>
<evidence type="ECO:0000256" key="8">
    <source>
        <dbReference type="ARBA" id="ARBA00022801"/>
    </source>
</evidence>
<evidence type="ECO:0000256" key="3">
    <source>
        <dbReference type="ARBA" id="ARBA00022475"/>
    </source>
</evidence>
<dbReference type="EMBL" id="FOVL01000004">
    <property type="protein sequence ID" value="SFN43404.1"/>
    <property type="molecule type" value="Genomic_DNA"/>
</dbReference>
<comment type="subcellular location">
    <subcellularLocation>
        <location evidence="1">Cell membrane</location>
        <topology evidence="1">Multi-pass membrane protein</topology>
    </subcellularLocation>
</comment>
<keyword evidence="3" id="KW-1003">Cell membrane</keyword>
<dbReference type="RefSeq" id="WP_093406787.1">
    <property type="nucleotide sequence ID" value="NZ_FOVL01000004.1"/>
</dbReference>
<evidence type="ECO:0000259" key="18">
    <source>
        <dbReference type="PROSITE" id="PS51371"/>
    </source>
</evidence>
<feature type="domain" description="CBS" evidence="18">
    <location>
        <begin position="307"/>
        <end position="362"/>
    </location>
</feature>
<reference evidence="19 20" key="1">
    <citation type="submission" date="2016-10" db="EMBL/GenBank/DDBJ databases">
        <authorList>
            <person name="de Groot N.N."/>
        </authorList>
    </citation>
    <scope>NUCLEOTIDE SEQUENCE [LARGE SCALE GENOMIC DNA]</scope>
    <source>
        <strain evidence="19 20">DSM 17794</strain>
    </source>
</reference>
<dbReference type="InterPro" id="IPR016483">
    <property type="entry name" value="UCP006404_Pept_M50_CBS"/>
</dbReference>
<evidence type="ECO:0000256" key="9">
    <source>
        <dbReference type="ARBA" id="ARBA00022833"/>
    </source>
</evidence>
<dbReference type="PIRSF" id="PIRSF006404">
    <property type="entry name" value="UCP006404_Pept_M50_CBS"/>
    <property type="match status" value="1"/>
</dbReference>
<keyword evidence="13 14" id="KW-0472">Membrane</keyword>
<evidence type="ECO:0000256" key="1">
    <source>
        <dbReference type="ARBA" id="ARBA00004651"/>
    </source>
</evidence>
<evidence type="ECO:0000256" key="10">
    <source>
        <dbReference type="ARBA" id="ARBA00022989"/>
    </source>
</evidence>
<keyword evidence="5 14" id="KW-0812">Transmembrane</keyword>
<keyword evidence="11 14" id="KW-0482">Metalloprotease</keyword>
<dbReference type="GO" id="GO:0008237">
    <property type="term" value="F:metallopeptidase activity"/>
    <property type="evidence" value="ECO:0007669"/>
    <property type="project" value="UniProtKB-UniRule"/>
</dbReference>
<comment type="caution">
    <text evidence="14">Lacks conserved residue(s) required for the propagation of feature annotation.</text>
</comment>
<keyword evidence="12 17" id="KW-0129">CBS domain</keyword>
<comment type="cofactor">
    <cofactor evidence="14 16">
        <name>Zn(2+)</name>
        <dbReference type="ChEBI" id="CHEBI:29105"/>
    </cofactor>
    <text evidence="14 16">Binds 1 zinc ion per subunit.</text>
</comment>
<keyword evidence="20" id="KW-1185">Reference proteome</keyword>
<dbReference type="PROSITE" id="PS51371">
    <property type="entry name" value="CBS"/>
    <property type="match status" value="2"/>
</dbReference>
<keyword evidence="10 14" id="KW-1133">Transmembrane helix</keyword>
<dbReference type="Proteomes" id="UP000199153">
    <property type="component" value="Unassembled WGS sequence"/>
</dbReference>
<keyword evidence="6 14" id="KW-0479">Metal-binding</keyword>
<gene>
    <name evidence="19" type="ORF">SAMN05660413_01056</name>
</gene>
<keyword evidence="4 14" id="KW-0645">Protease</keyword>
<evidence type="ECO:0000256" key="13">
    <source>
        <dbReference type="ARBA" id="ARBA00023136"/>
    </source>
</evidence>
<dbReference type="InterPro" id="IPR008915">
    <property type="entry name" value="Peptidase_M50"/>
</dbReference>
<feature type="binding site" evidence="16">
    <location>
        <position position="168"/>
    </location>
    <ligand>
        <name>Zn(2+)</name>
        <dbReference type="ChEBI" id="CHEBI:29105"/>
        <note>catalytic</note>
    </ligand>
</feature>
<dbReference type="GO" id="GO:0046872">
    <property type="term" value="F:metal ion binding"/>
    <property type="evidence" value="ECO:0007669"/>
    <property type="project" value="UniProtKB-UniRule"/>
</dbReference>
<dbReference type="PANTHER" id="PTHR39188:SF3">
    <property type="entry name" value="STAGE IV SPORULATION PROTEIN FB"/>
    <property type="match status" value="1"/>
</dbReference>
<feature type="active site" evidence="15">
    <location>
        <position position="62"/>
    </location>
</feature>
<feature type="transmembrane region" description="Helical" evidence="14">
    <location>
        <begin position="12"/>
        <end position="35"/>
    </location>
</feature>
<organism evidence="19 20">
    <name type="scientific">Salegentibacter flavus</name>
    <dbReference type="NCBI Taxonomy" id="287099"/>
    <lineage>
        <taxon>Bacteria</taxon>
        <taxon>Pseudomonadati</taxon>
        <taxon>Bacteroidota</taxon>
        <taxon>Flavobacteriia</taxon>
        <taxon>Flavobacteriales</taxon>
        <taxon>Flavobacteriaceae</taxon>
        <taxon>Salegentibacter</taxon>
    </lineage>
</organism>
<dbReference type="InterPro" id="IPR046342">
    <property type="entry name" value="CBS_dom_sf"/>
</dbReference>
<comment type="similarity">
    <text evidence="2 14">Belongs to the peptidase M50B family.</text>
</comment>
<sequence>MEMKWSLKLGRIAGIKVSVHWTFMILLVWIFILHYRLEQDMMQGILGVVFILALFLCVTLHEFGHALTAKRYDINTKSITLLPIGGLARLEKFPEKPMQELLVAIAGPLVNLVIGVFILLVLLAFNSFPSFSEPMNLMNFSGVGFWYNLLFANMILAIFNLIPAFPMDGGRILRALLLFKFERGKATKIAAGIGQFLAIGFVFLGLYANIFLVFIGIFIYLGAGAEAEMEMTKTSLTGYKVKDILMKQFARLSPRDNLGKAVELLLDGQAHDFVIVEEGKVLGILSRNDLIKGLSEKGNSSPVTDAMQTDFLSLDPEMPLQEVYQQILEQSISVAPVVQNGELLGIIDKENIYEFILVNEAMGKKMDMKELRREYEIPEKLS</sequence>
<evidence type="ECO:0000256" key="5">
    <source>
        <dbReference type="ARBA" id="ARBA00022692"/>
    </source>
</evidence>
<keyword evidence="8 14" id="KW-0378">Hydrolase</keyword>
<evidence type="ECO:0000256" key="7">
    <source>
        <dbReference type="ARBA" id="ARBA00022737"/>
    </source>
</evidence>
<feature type="binding site" evidence="16">
    <location>
        <position position="61"/>
    </location>
    <ligand>
        <name>Zn(2+)</name>
        <dbReference type="ChEBI" id="CHEBI:29105"/>
        <note>catalytic</note>
    </ligand>
</feature>
<evidence type="ECO:0000256" key="16">
    <source>
        <dbReference type="PIRSR" id="PIRSR006404-2"/>
    </source>
</evidence>
<dbReference type="SMART" id="SM00116">
    <property type="entry name" value="CBS"/>
    <property type="match status" value="2"/>
</dbReference>
<evidence type="ECO:0000256" key="14">
    <source>
        <dbReference type="PIRNR" id="PIRNR006404"/>
    </source>
</evidence>
<dbReference type="GO" id="GO:0006508">
    <property type="term" value="P:proteolysis"/>
    <property type="evidence" value="ECO:0007669"/>
    <property type="project" value="UniProtKB-KW"/>
</dbReference>
<dbReference type="STRING" id="287099.SAMN05660413_01056"/>
<protein>
    <recommendedName>
        <fullName evidence="14">Zinc metalloprotease</fullName>
    </recommendedName>
</protein>
<dbReference type="OrthoDB" id="9800627at2"/>
<dbReference type="Pfam" id="PF02163">
    <property type="entry name" value="Peptidase_M50"/>
    <property type="match status" value="1"/>
</dbReference>
<evidence type="ECO:0000256" key="15">
    <source>
        <dbReference type="PIRSR" id="PIRSR006404-1"/>
    </source>
</evidence>
<dbReference type="GO" id="GO:0005886">
    <property type="term" value="C:plasma membrane"/>
    <property type="evidence" value="ECO:0007669"/>
    <property type="project" value="UniProtKB-SubCell"/>
</dbReference>
<evidence type="ECO:0000256" key="6">
    <source>
        <dbReference type="ARBA" id="ARBA00022723"/>
    </source>
</evidence>
<dbReference type="InterPro" id="IPR000644">
    <property type="entry name" value="CBS_dom"/>
</dbReference>
<evidence type="ECO:0000256" key="12">
    <source>
        <dbReference type="ARBA" id="ARBA00023122"/>
    </source>
</evidence>
<feature type="transmembrane region" description="Helical" evidence="14">
    <location>
        <begin position="145"/>
        <end position="165"/>
    </location>
</feature>
<feature type="domain" description="CBS" evidence="18">
    <location>
        <begin position="245"/>
        <end position="301"/>
    </location>
</feature>
<dbReference type="CDD" id="cd06164">
    <property type="entry name" value="S2P-M50_SpoIVFB_CBS"/>
    <property type="match status" value="1"/>
</dbReference>
<dbReference type="PANTHER" id="PTHR39188">
    <property type="entry name" value="MEMBRANE-ASSOCIATED ZINC METALLOPROTEASE M50B"/>
    <property type="match status" value="1"/>
</dbReference>
<evidence type="ECO:0000256" key="4">
    <source>
        <dbReference type="ARBA" id="ARBA00022670"/>
    </source>
</evidence>
<dbReference type="Gene3D" id="3.10.580.10">
    <property type="entry name" value="CBS-domain"/>
    <property type="match status" value="1"/>
</dbReference>
<evidence type="ECO:0000313" key="19">
    <source>
        <dbReference type="EMBL" id="SFN43404.1"/>
    </source>
</evidence>
<feature type="transmembrane region" description="Helical" evidence="14">
    <location>
        <begin position="101"/>
        <end position="125"/>
    </location>
</feature>
<evidence type="ECO:0000313" key="20">
    <source>
        <dbReference type="Proteomes" id="UP000199153"/>
    </source>
</evidence>
<dbReference type="Pfam" id="PF00571">
    <property type="entry name" value="CBS"/>
    <property type="match status" value="2"/>
</dbReference>
<feature type="transmembrane region" description="Helical" evidence="14">
    <location>
        <begin position="41"/>
        <end position="61"/>
    </location>
</feature>
<accession>A0A1I4YZG5</accession>
<keyword evidence="7" id="KW-0677">Repeat</keyword>
<keyword evidence="9 14" id="KW-0862">Zinc</keyword>
<proteinExistence type="inferred from homology"/>
<evidence type="ECO:0000256" key="11">
    <source>
        <dbReference type="ARBA" id="ARBA00023049"/>
    </source>
</evidence>
<evidence type="ECO:0000256" key="2">
    <source>
        <dbReference type="ARBA" id="ARBA00007931"/>
    </source>
</evidence>
<dbReference type="AlphaFoldDB" id="A0A1I4YZG5"/>
<feature type="binding site" evidence="16">
    <location>
        <position position="65"/>
    </location>
    <ligand>
        <name>Zn(2+)</name>
        <dbReference type="ChEBI" id="CHEBI:29105"/>
        <note>catalytic</note>
    </ligand>
</feature>
<evidence type="ECO:0000256" key="17">
    <source>
        <dbReference type="PROSITE-ProRule" id="PRU00703"/>
    </source>
</evidence>
<name>A0A1I4YZG5_9FLAO</name>